<reference evidence="1 2" key="1">
    <citation type="submission" date="2019-07" db="EMBL/GenBank/DDBJ databases">
        <title>Genomic Encyclopedia of Type Strains, Phase IV (KMG-IV): sequencing the most valuable type-strain genomes for metagenomic binning, comparative biology and taxonomic classification.</title>
        <authorList>
            <person name="Goeker M."/>
        </authorList>
    </citation>
    <scope>NUCLEOTIDE SEQUENCE [LARGE SCALE GENOMIC DNA]</scope>
    <source>
        <strain evidence="1 2">DSM 44831</strain>
    </source>
</reference>
<accession>A0ABQ6YKS5</accession>
<dbReference type="EMBL" id="VMSD01000005">
    <property type="protein sequence ID" value="KAF0846390.1"/>
    <property type="molecule type" value="Genomic_DNA"/>
</dbReference>
<dbReference type="Proteomes" id="UP000798951">
    <property type="component" value="Unassembled WGS sequence"/>
</dbReference>
<proteinExistence type="predicted"/>
<name>A0ABQ6YKS5_9NOCA</name>
<protein>
    <recommendedName>
        <fullName evidence="3">Excreted virulence factor EspC (Type VII ESX diderm)</fullName>
    </recommendedName>
</protein>
<comment type="caution">
    <text evidence="1">The sequence shown here is derived from an EMBL/GenBank/DDBJ whole genome shotgun (WGS) entry which is preliminary data.</text>
</comment>
<gene>
    <name evidence="1" type="ORF">FNL39_105301</name>
</gene>
<evidence type="ECO:0000313" key="2">
    <source>
        <dbReference type="Proteomes" id="UP000798951"/>
    </source>
</evidence>
<keyword evidence="2" id="KW-1185">Reference proteome</keyword>
<evidence type="ECO:0008006" key="3">
    <source>
        <dbReference type="Google" id="ProtNLM"/>
    </source>
</evidence>
<sequence length="106" mass="11132">MAGVLSVDIDVLTKAVQALNSAEQVLNDAMTAMSDDSNKDIGTAELNNAADSFQTRWKYGIERIGESAVVTAQGISKCLEAYQTTDTAFSKALADANSSLEGPTKA</sequence>
<dbReference type="RefSeq" id="WP_157102078.1">
    <property type="nucleotide sequence ID" value="NZ_VMSD01000005.1"/>
</dbReference>
<organism evidence="1 2">
    <name type="scientific">Nocardia caishijiensis</name>
    <dbReference type="NCBI Taxonomy" id="184756"/>
    <lineage>
        <taxon>Bacteria</taxon>
        <taxon>Bacillati</taxon>
        <taxon>Actinomycetota</taxon>
        <taxon>Actinomycetes</taxon>
        <taxon>Mycobacteriales</taxon>
        <taxon>Nocardiaceae</taxon>
        <taxon>Nocardia</taxon>
    </lineage>
</organism>
<evidence type="ECO:0000313" key="1">
    <source>
        <dbReference type="EMBL" id="KAF0846390.1"/>
    </source>
</evidence>